<reference evidence="1 2" key="1">
    <citation type="submission" date="2023-01" db="EMBL/GenBank/DDBJ databases">
        <title>Analysis of 21 Apiospora genomes using comparative genomics revels a genus with tremendous synthesis potential of carbohydrate active enzymes and secondary metabolites.</title>
        <authorList>
            <person name="Sorensen T."/>
        </authorList>
    </citation>
    <scope>NUCLEOTIDE SEQUENCE [LARGE SCALE GENOMIC DNA]</scope>
    <source>
        <strain evidence="1 2">CBS 24483</strain>
    </source>
</reference>
<evidence type="ECO:0000313" key="1">
    <source>
        <dbReference type="EMBL" id="KAK7942549.1"/>
    </source>
</evidence>
<accession>A0ABR1PY55</accession>
<organism evidence="1 2">
    <name type="scientific">Apiospora aurea</name>
    <dbReference type="NCBI Taxonomy" id="335848"/>
    <lineage>
        <taxon>Eukaryota</taxon>
        <taxon>Fungi</taxon>
        <taxon>Dikarya</taxon>
        <taxon>Ascomycota</taxon>
        <taxon>Pezizomycotina</taxon>
        <taxon>Sordariomycetes</taxon>
        <taxon>Xylariomycetidae</taxon>
        <taxon>Amphisphaeriales</taxon>
        <taxon>Apiosporaceae</taxon>
        <taxon>Apiospora</taxon>
    </lineage>
</organism>
<proteinExistence type="predicted"/>
<protein>
    <submittedName>
        <fullName evidence="1">Uncharacterized protein</fullName>
    </submittedName>
</protein>
<name>A0ABR1PY55_9PEZI</name>
<comment type="caution">
    <text evidence="1">The sequence shown here is derived from an EMBL/GenBank/DDBJ whole genome shotgun (WGS) entry which is preliminary data.</text>
</comment>
<dbReference type="EMBL" id="JAQQWE010000008">
    <property type="protein sequence ID" value="KAK7942549.1"/>
    <property type="molecule type" value="Genomic_DNA"/>
</dbReference>
<dbReference type="Proteomes" id="UP001391051">
    <property type="component" value="Unassembled WGS sequence"/>
</dbReference>
<sequence length="100" mass="11337">MPTRSHSRLFEPALPESVCPANVKFQHWDVKTAVPEDLIGANELIHVRFLAFVLLNDEIEDVLGKLPLMLRPSGYLQWEEAPIEAMHIDNANPKNSTSEF</sequence>
<dbReference type="GeneID" id="92080946"/>
<dbReference type="RefSeq" id="XP_066694580.1">
    <property type="nucleotide sequence ID" value="XM_066847884.1"/>
</dbReference>
<gene>
    <name evidence="1" type="ORF">PG986_011662</name>
</gene>
<keyword evidence="2" id="KW-1185">Reference proteome</keyword>
<evidence type="ECO:0000313" key="2">
    <source>
        <dbReference type="Proteomes" id="UP001391051"/>
    </source>
</evidence>